<evidence type="ECO:0000256" key="1">
    <source>
        <dbReference type="SAM" id="MobiDB-lite"/>
    </source>
</evidence>
<dbReference type="AlphaFoldDB" id="A0A1H4IUH8"/>
<accession>A0A1H4IUH8</accession>
<gene>
    <name evidence="3" type="ORF">SAMN04489727_1133</name>
</gene>
<dbReference type="OrthoDB" id="3627007at2"/>
<feature type="compositionally biased region" description="Polar residues" evidence="1">
    <location>
        <begin position="66"/>
        <end position="85"/>
    </location>
</feature>
<name>A0A1H4IUH8_9PSEU</name>
<keyword evidence="2" id="KW-0812">Transmembrane</keyword>
<feature type="region of interest" description="Disordered" evidence="1">
    <location>
        <begin position="1"/>
        <end position="120"/>
    </location>
</feature>
<sequence length="283" mass="29147">MTYPPQPGQPDPYGQPQSGGVPQQPYPQQGGWDPNQQQQPYPTQQYPPASGGFPANPQPTWGDPYAQQQPQQSAWADPNAQQYGQQAWDPNAAAGQLSGWDPATGGYSQGFGGPPAPPKKSKTGMWIAIGAAVVVVLAVVGVTGFVAPGFFLSKDDTNTAAPASSTSAKPTAPKSTTKKPPSGSEGGSSDGKAVLQGFVDKLNAGDNAGAVAMGCADSKQQISSWLETFLEPPLQLQLSDIPASKSLVVAEVSGTSAGKPVQGTLSATNFDKKGFCVSTMLVS</sequence>
<dbReference type="Proteomes" id="UP000199622">
    <property type="component" value="Unassembled WGS sequence"/>
</dbReference>
<feature type="region of interest" description="Disordered" evidence="1">
    <location>
        <begin position="156"/>
        <end position="190"/>
    </location>
</feature>
<keyword evidence="2" id="KW-1133">Transmembrane helix</keyword>
<keyword evidence="2" id="KW-0472">Membrane</keyword>
<feature type="transmembrane region" description="Helical" evidence="2">
    <location>
        <begin position="126"/>
        <end position="152"/>
    </location>
</feature>
<feature type="compositionally biased region" description="Low complexity" evidence="1">
    <location>
        <begin position="11"/>
        <end position="48"/>
    </location>
</feature>
<evidence type="ECO:0000313" key="4">
    <source>
        <dbReference type="Proteomes" id="UP000199622"/>
    </source>
</evidence>
<evidence type="ECO:0000313" key="3">
    <source>
        <dbReference type="EMBL" id="SEB37781.1"/>
    </source>
</evidence>
<proteinExistence type="predicted"/>
<feature type="compositionally biased region" description="Low complexity" evidence="1">
    <location>
        <begin position="159"/>
        <end position="183"/>
    </location>
</feature>
<keyword evidence="4" id="KW-1185">Reference proteome</keyword>
<dbReference type="EMBL" id="FNSO01000003">
    <property type="protein sequence ID" value="SEB37781.1"/>
    <property type="molecule type" value="Genomic_DNA"/>
</dbReference>
<protein>
    <recommendedName>
        <fullName evidence="5">Twin-arginine translocation protein TatA</fullName>
    </recommendedName>
</protein>
<feature type="compositionally biased region" description="Pro residues" evidence="1">
    <location>
        <begin position="1"/>
        <end position="10"/>
    </location>
</feature>
<dbReference type="STRING" id="208445.SAMN04489727_1133"/>
<organism evidence="3 4">
    <name type="scientific">Amycolatopsis tolypomycina</name>
    <dbReference type="NCBI Taxonomy" id="208445"/>
    <lineage>
        <taxon>Bacteria</taxon>
        <taxon>Bacillati</taxon>
        <taxon>Actinomycetota</taxon>
        <taxon>Actinomycetes</taxon>
        <taxon>Pseudonocardiales</taxon>
        <taxon>Pseudonocardiaceae</taxon>
        <taxon>Amycolatopsis</taxon>
    </lineage>
</organism>
<evidence type="ECO:0008006" key="5">
    <source>
        <dbReference type="Google" id="ProtNLM"/>
    </source>
</evidence>
<reference evidence="4" key="1">
    <citation type="submission" date="2016-10" db="EMBL/GenBank/DDBJ databases">
        <authorList>
            <person name="Varghese N."/>
            <person name="Submissions S."/>
        </authorList>
    </citation>
    <scope>NUCLEOTIDE SEQUENCE [LARGE SCALE GENOMIC DNA]</scope>
    <source>
        <strain evidence="4">DSM 44544</strain>
    </source>
</reference>
<evidence type="ECO:0000256" key="2">
    <source>
        <dbReference type="SAM" id="Phobius"/>
    </source>
</evidence>
<dbReference type="RefSeq" id="WP_091304787.1">
    <property type="nucleotide sequence ID" value="NZ_FNSO01000003.1"/>
</dbReference>